<comment type="caution">
    <text evidence="2">The sequence shown here is derived from an EMBL/GenBank/DDBJ whole genome shotgun (WGS) entry which is preliminary data.</text>
</comment>
<sequence>MKWAASRSHWHQRTYLIKFGRSLERGRRRRRASEKGRGGRSGRRPGRIDGQDAGKGLSGQKAAKGRAGDEQRRPGGGAGVSNEEETRKQLFADRETPKSQRTERRSVGGAAFQTCKEDWEIRAGPEEIREDKEEGCRAGEARKGGCWRGTARSD</sequence>
<reference evidence="2 3" key="1">
    <citation type="submission" date="2017-11" db="EMBL/GenBank/DDBJ databases">
        <title>De-novo sequencing of pomegranate (Punica granatum L.) genome.</title>
        <authorList>
            <person name="Akparov Z."/>
            <person name="Amiraslanov A."/>
            <person name="Hajiyeva S."/>
            <person name="Abbasov M."/>
            <person name="Kaur K."/>
            <person name="Hamwieh A."/>
            <person name="Solovyev V."/>
            <person name="Salamov A."/>
            <person name="Braich B."/>
            <person name="Kosarev P."/>
            <person name="Mahmoud A."/>
            <person name="Hajiyev E."/>
            <person name="Babayeva S."/>
            <person name="Izzatullayeva V."/>
            <person name="Mammadov A."/>
            <person name="Mammadov A."/>
            <person name="Sharifova S."/>
            <person name="Ojaghi J."/>
            <person name="Eynullazada K."/>
            <person name="Bayramov B."/>
            <person name="Abdulazimova A."/>
            <person name="Shahmuradov I."/>
        </authorList>
    </citation>
    <scope>NUCLEOTIDE SEQUENCE [LARGE SCALE GENOMIC DNA]</scope>
    <source>
        <strain evidence="3">cv. AG2017</strain>
        <tissue evidence="2">Leaf</tissue>
    </source>
</reference>
<proteinExistence type="predicted"/>
<name>A0A2I0JLV3_PUNGR</name>
<accession>A0A2I0JLV3</accession>
<evidence type="ECO:0000256" key="1">
    <source>
        <dbReference type="SAM" id="MobiDB-lite"/>
    </source>
</evidence>
<evidence type="ECO:0000313" key="3">
    <source>
        <dbReference type="Proteomes" id="UP000233551"/>
    </source>
</evidence>
<protein>
    <submittedName>
        <fullName evidence="2">Uncharacterized protein</fullName>
    </submittedName>
</protein>
<feature type="compositionally biased region" description="Basic residues" evidence="1">
    <location>
        <begin position="26"/>
        <end position="45"/>
    </location>
</feature>
<evidence type="ECO:0000313" key="2">
    <source>
        <dbReference type="EMBL" id="PKI57258.1"/>
    </source>
</evidence>
<feature type="region of interest" description="Disordered" evidence="1">
    <location>
        <begin position="123"/>
        <end position="154"/>
    </location>
</feature>
<dbReference type="EMBL" id="PGOL01001521">
    <property type="protein sequence ID" value="PKI57258.1"/>
    <property type="molecule type" value="Genomic_DNA"/>
</dbReference>
<keyword evidence="3" id="KW-1185">Reference proteome</keyword>
<organism evidence="2 3">
    <name type="scientific">Punica granatum</name>
    <name type="common">Pomegranate</name>
    <dbReference type="NCBI Taxonomy" id="22663"/>
    <lineage>
        <taxon>Eukaryota</taxon>
        <taxon>Viridiplantae</taxon>
        <taxon>Streptophyta</taxon>
        <taxon>Embryophyta</taxon>
        <taxon>Tracheophyta</taxon>
        <taxon>Spermatophyta</taxon>
        <taxon>Magnoliopsida</taxon>
        <taxon>eudicotyledons</taxon>
        <taxon>Gunneridae</taxon>
        <taxon>Pentapetalae</taxon>
        <taxon>rosids</taxon>
        <taxon>malvids</taxon>
        <taxon>Myrtales</taxon>
        <taxon>Lythraceae</taxon>
        <taxon>Punica</taxon>
    </lineage>
</organism>
<gene>
    <name evidence="2" type="ORF">CRG98_022355</name>
</gene>
<feature type="compositionally biased region" description="Basic and acidic residues" evidence="1">
    <location>
        <begin position="123"/>
        <end position="143"/>
    </location>
</feature>
<feature type="compositionally biased region" description="Basic and acidic residues" evidence="1">
    <location>
        <begin position="84"/>
        <end position="106"/>
    </location>
</feature>
<dbReference type="AlphaFoldDB" id="A0A2I0JLV3"/>
<feature type="region of interest" description="Disordered" evidence="1">
    <location>
        <begin position="17"/>
        <end position="110"/>
    </location>
</feature>
<dbReference type="Proteomes" id="UP000233551">
    <property type="component" value="Unassembled WGS sequence"/>
</dbReference>